<gene>
    <name evidence="12" type="primary">cysE</name>
    <name evidence="12" type="ORF">FSZ17_07115</name>
</gene>
<dbReference type="UniPathway" id="UPA00136">
    <property type="reaction ID" value="UER00199"/>
</dbReference>
<keyword evidence="8 10" id="KW-0012">Acyltransferase</keyword>
<dbReference type="InterPro" id="IPR045304">
    <property type="entry name" value="LbH_SAT"/>
</dbReference>
<keyword evidence="7" id="KW-0198">Cysteine biosynthesis</keyword>
<dbReference type="NCBIfam" id="NF041874">
    <property type="entry name" value="EPS_EpsC"/>
    <property type="match status" value="1"/>
</dbReference>
<keyword evidence="13" id="KW-1185">Reference proteome</keyword>
<dbReference type="Pfam" id="PF00132">
    <property type="entry name" value="Hexapep"/>
    <property type="match status" value="1"/>
</dbReference>
<dbReference type="EC" id="2.3.1.30" evidence="3 10"/>
<dbReference type="InterPro" id="IPR005881">
    <property type="entry name" value="Ser_O-AcTrfase"/>
</dbReference>
<dbReference type="STRING" id="1742359.GCA_001439625_04043"/>
<evidence type="ECO:0000256" key="1">
    <source>
        <dbReference type="ARBA" id="ARBA00004876"/>
    </source>
</evidence>
<dbReference type="InterPro" id="IPR042122">
    <property type="entry name" value="Ser_AcTrfase_N_sf"/>
</dbReference>
<dbReference type="CDD" id="cd03354">
    <property type="entry name" value="LbH_SAT"/>
    <property type="match status" value="1"/>
</dbReference>
<comment type="pathway">
    <text evidence="1">Amino-acid biosynthesis; L-cysteine biosynthesis; L-cysteine from L-serine: step 1/2.</text>
</comment>
<keyword evidence="5" id="KW-0028">Amino-acid biosynthesis</keyword>
<evidence type="ECO:0000313" key="13">
    <source>
        <dbReference type="Proteomes" id="UP000321555"/>
    </source>
</evidence>
<dbReference type="InterPro" id="IPR053376">
    <property type="entry name" value="Serine_acetyltransferase"/>
</dbReference>
<comment type="similarity">
    <text evidence="2 10">Belongs to the transferase hexapeptide repeat family.</text>
</comment>
<name>A0A5B8Z2D3_CYTDA</name>
<dbReference type="RefSeq" id="WP_057774798.1">
    <property type="nucleotide sequence ID" value="NZ_CP042593.1"/>
</dbReference>
<evidence type="ECO:0000256" key="7">
    <source>
        <dbReference type="ARBA" id="ARBA00023192"/>
    </source>
</evidence>
<dbReference type="InterPro" id="IPR010493">
    <property type="entry name" value="Ser_AcTrfase_N"/>
</dbReference>
<organism evidence="12 13">
    <name type="scientific">Cytobacillus dafuensis</name>
    <name type="common">Bacillus dafuensis</name>
    <dbReference type="NCBI Taxonomy" id="1742359"/>
    <lineage>
        <taxon>Bacteria</taxon>
        <taxon>Bacillati</taxon>
        <taxon>Bacillota</taxon>
        <taxon>Bacilli</taxon>
        <taxon>Bacillales</taxon>
        <taxon>Bacillaceae</taxon>
        <taxon>Cytobacillus</taxon>
    </lineage>
</organism>
<reference evidence="13" key="1">
    <citation type="submission" date="2019-08" db="EMBL/GenBank/DDBJ databases">
        <authorList>
            <person name="Zheng X."/>
        </authorList>
    </citation>
    <scope>NUCLEOTIDE SEQUENCE [LARGE SCALE GENOMIC DNA]</scope>
    <source>
        <strain evidence="13">FJAT-25496</strain>
    </source>
</reference>
<evidence type="ECO:0000256" key="3">
    <source>
        <dbReference type="ARBA" id="ARBA00013266"/>
    </source>
</evidence>
<evidence type="ECO:0000256" key="5">
    <source>
        <dbReference type="ARBA" id="ARBA00022605"/>
    </source>
</evidence>
<dbReference type="PANTHER" id="PTHR42811">
    <property type="entry name" value="SERINE ACETYLTRANSFERASE"/>
    <property type="match status" value="1"/>
</dbReference>
<evidence type="ECO:0000256" key="4">
    <source>
        <dbReference type="ARBA" id="ARBA00018522"/>
    </source>
</evidence>
<dbReference type="KEGG" id="bda:FSZ17_07115"/>
<evidence type="ECO:0000256" key="9">
    <source>
        <dbReference type="ARBA" id="ARBA00049486"/>
    </source>
</evidence>
<dbReference type="InterPro" id="IPR011004">
    <property type="entry name" value="Trimer_LpxA-like_sf"/>
</dbReference>
<dbReference type="Proteomes" id="UP000321555">
    <property type="component" value="Chromosome"/>
</dbReference>
<dbReference type="GO" id="GO:0005737">
    <property type="term" value="C:cytoplasm"/>
    <property type="evidence" value="ECO:0007669"/>
    <property type="project" value="InterPro"/>
</dbReference>
<dbReference type="SUPFAM" id="SSF51161">
    <property type="entry name" value="Trimeric LpxA-like enzymes"/>
    <property type="match status" value="1"/>
</dbReference>
<protein>
    <recommendedName>
        <fullName evidence="4 10">Serine acetyltransferase</fullName>
        <ecNumber evidence="3 10">2.3.1.30</ecNumber>
    </recommendedName>
</protein>
<dbReference type="FunFam" id="2.160.10.10:FF:000007">
    <property type="entry name" value="Serine acetyltransferase"/>
    <property type="match status" value="1"/>
</dbReference>
<dbReference type="EMBL" id="CP042593">
    <property type="protein sequence ID" value="QED47031.1"/>
    <property type="molecule type" value="Genomic_DNA"/>
</dbReference>
<keyword evidence="6 10" id="KW-0808">Transferase</keyword>
<evidence type="ECO:0000256" key="10">
    <source>
        <dbReference type="PIRNR" id="PIRNR000441"/>
    </source>
</evidence>
<dbReference type="GO" id="GO:0009001">
    <property type="term" value="F:serine O-acetyltransferase activity"/>
    <property type="evidence" value="ECO:0007669"/>
    <property type="project" value="UniProtKB-EC"/>
</dbReference>
<dbReference type="AlphaFoldDB" id="A0A5B8Z2D3"/>
<evidence type="ECO:0000256" key="2">
    <source>
        <dbReference type="ARBA" id="ARBA00007274"/>
    </source>
</evidence>
<dbReference type="OrthoDB" id="9801456at2"/>
<proteinExistence type="inferred from homology"/>
<dbReference type="Pfam" id="PF06426">
    <property type="entry name" value="SATase_N"/>
    <property type="match status" value="1"/>
</dbReference>
<dbReference type="Gene3D" id="2.160.10.10">
    <property type="entry name" value="Hexapeptide repeat proteins"/>
    <property type="match status" value="1"/>
</dbReference>
<dbReference type="GO" id="GO:0006535">
    <property type="term" value="P:cysteine biosynthetic process from serine"/>
    <property type="evidence" value="ECO:0007669"/>
    <property type="project" value="InterPro"/>
</dbReference>
<dbReference type="PIRSF" id="PIRSF000441">
    <property type="entry name" value="CysE"/>
    <property type="match status" value="1"/>
</dbReference>
<comment type="catalytic activity">
    <reaction evidence="9 10">
        <text>L-serine + acetyl-CoA = O-acetyl-L-serine + CoA</text>
        <dbReference type="Rhea" id="RHEA:24560"/>
        <dbReference type="ChEBI" id="CHEBI:33384"/>
        <dbReference type="ChEBI" id="CHEBI:57287"/>
        <dbReference type="ChEBI" id="CHEBI:57288"/>
        <dbReference type="ChEBI" id="CHEBI:58340"/>
        <dbReference type="EC" id="2.3.1.30"/>
    </reaction>
</comment>
<dbReference type="NCBIfam" id="TIGR01172">
    <property type="entry name" value="cysE"/>
    <property type="match status" value="1"/>
</dbReference>
<evidence type="ECO:0000256" key="8">
    <source>
        <dbReference type="ARBA" id="ARBA00023315"/>
    </source>
</evidence>
<evidence type="ECO:0000259" key="11">
    <source>
        <dbReference type="Pfam" id="PF06426"/>
    </source>
</evidence>
<evidence type="ECO:0000313" key="12">
    <source>
        <dbReference type="EMBL" id="QED47031.1"/>
    </source>
</evidence>
<evidence type="ECO:0000256" key="6">
    <source>
        <dbReference type="ARBA" id="ARBA00022679"/>
    </source>
</evidence>
<dbReference type="Gene3D" id="1.10.3130.10">
    <property type="entry name" value="serine acetyltransferase, domain 1"/>
    <property type="match status" value="1"/>
</dbReference>
<sequence length="221" mass="24346">MFKEIKCDLKAVIERDPAANSIMEVIFFYPGFQALMFHRVTHWLYSKKLVFLSKGIAYFSRFLTGVEIHPAAKLGKGIFIDHGMGVVIGETAEVGDNVTIYHGATLGGTGKDVGKRHPTVGSNVTISSGAKVLGPIKIGDNSKIGASSVVLKDIPENSTVVGIPGEIVKRDNGEYNRITTYEQEKEMALHWQMKLVEIQNTKQFINSVQERVGNNPTIKKK</sequence>
<dbReference type="InterPro" id="IPR001451">
    <property type="entry name" value="Hexapep"/>
</dbReference>
<accession>A0A5B8Z2D3</accession>
<feature type="domain" description="Serine acetyltransferase N-terminal" evidence="11">
    <location>
        <begin position="3"/>
        <end position="35"/>
    </location>
</feature>